<accession>A0ABW8AS43</accession>
<dbReference type="Proteomes" id="UP001612915">
    <property type="component" value="Unassembled WGS sequence"/>
</dbReference>
<organism evidence="2 3">
    <name type="scientific">Spongisporangium articulatum</name>
    <dbReference type="NCBI Taxonomy" id="3362603"/>
    <lineage>
        <taxon>Bacteria</taxon>
        <taxon>Bacillati</taxon>
        <taxon>Actinomycetota</taxon>
        <taxon>Actinomycetes</taxon>
        <taxon>Kineosporiales</taxon>
        <taxon>Kineosporiaceae</taxon>
        <taxon>Spongisporangium</taxon>
    </lineage>
</organism>
<dbReference type="Gene3D" id="1.10.260.40">
    <property type="entry name" value="lambda repressor-like DNA-binding domains"/>
    <property type="match status" value="1"/>
</dbReference>
<feature type="domain" description="HTH cro/C1-type" evidence="1">
    <location>
        <begin position="18"/>
        <end position="72"/>
    </location>
</feature>
<dbReference type="CDD" id="cd00093">
    <property type="entry name" value="HTH_XRE"/>
    <property type="match status" value="1"/>
</dbReference>
<dbReference type="PROSITE" id="PS50943">
    <property type="entry name" value="HTH_CROC1"/>
    <property type="match status" value="1"/>
</dbReference>
<dbReference type="RefSeq" id="WP_398283712.1">
    <property type="nucleotide sequence ID" value="NZ_JBITLV010000007.1"/>
</dbReference>
<keyword evidence="3" id="KW-1185">Reference proteome</keyword>
<evidence type="ECO:0000313" key="3">
    <source>
        <dbReference type="Proteomes" id="UP001612915"/>
    </source>
</evidence>
<sequence>MSVGAREPLLRHILGDLLRRRRHEQKRTLADVATEAQISMPYLSEVERGLKEASSEVLAAVCRALGIGVGDLLAEATAEFALLRQPLVVTTITEPAPVGFAPQSGYGSVSLLAA</sequence>
<dbReference type="Pfam" id="PF13560">
    <property type="entry name" value="HTH_31"/>
    <property type="match status" value="1"/>
</dbReference>
<proteinExistence type="predicted"/>
<evidence type="ECO:0000259" key="1">
    <source>
        <dbReference type="PROSITE" id="PS50943"/>
    </source>
</evidence>
<evidence type="ECO:0000313" key="2">
    <source>
        <dbReference type="EMBL" id="MFI7589213.1"/>
    </source>
</evidence>
<comment type="caution">
    <text evidence="2">The sequence shown here is derived from an EMBL/GenBank/DDBJ whole genome shotgun (WGS) entry which is preliminary data.</text>
</comment>
<dbReference type="SMART" id="SM00530">
    <property type="entry name" value="HTH_XRE"/>
    <property type="match status" value="1"/>
</dbReference>
<dbReference type="InterPro" id="IPR010982">
    <property type="entry name" value="Lambda_DNA-bd_dom_sf"/>
</dbReference>
<dbReference type="SUPFAM" id="SSF47413">
    <property type="entry name" value="lambda repressor-like DNA-binding domains"/>
    <property type="match status" value="1"/>
</dbReference>
<reference evidence="2 3" key="1">
    <citation type="submission" date="2024-10" db="EMBL/GenBank/DDBJ databases">
        <title>The Natural Products Discovery Center: Release of the First 8490 Sequenced Strains for Exploring Actinobacteria Biosynthetic Diversity.</title>
        <authorList>
            <person name="Kalkreuter E."/>
            <person name="Kautsar S.A."/>
            <person name="Yang D."/>
            <person name="Bader C.D."/>
            <person name="Teijaro C.N."/>
            <person name="Fluegel L."/>
            <person name="Davis C.M."/>
            <person name="Simpson J.R."/>
            <person name="Lauterbach L."/>
            <person name="Steele A.D."/>
            <person name="Gui C."/>
            <person name="Meng S."/>
            <person name="Li G."/>
            <person name="Viehrig K."/>
            <person name="Ye F."/>
            <person name="Su P."/>
            <person name="Kiefer A.F."/>
            <person name="Nichols A."/>
            <person name="Cepeda A.J."/>
            <person name="Yan W."/>
            <person name="Fan B."/>
            <person name="Jiang Y."/>
            <person name="Adhikari A."/>
            <person name="Zheng C.-J."/>
            <person name="Schuster L."/>
            <person name="Cowan T.M."/>
            <person name="Smanski M.J."/>
            <person name="Chevrette M.G."/>
            <person name="De Carvalho L.P.S."/>
            <person name="Shen B."/>
        </authorList>
    </citation>
    <scope>NUCLEOTIDE SEQUENCE [LARGE SCALE GENOMIC DNA]</scope>
    <source>
        <strain evidence="2 3">NPDC049639</strain>
    </source>
</reference>
<name>A0ABW8AS43_9ACTN</name>
<dbReference type="EMBL" id="JBITLV010000007">
    <property type="protein sequence ID" value="MFI7589213.1"/>
    <property type="molecule type" value="Genomic_DNA"/>
</dbReference>
<protein>
    <submittedName>
        <fullName evidence="2">Helix-turn-helix domain-containing protein</fullName>
    </submittedName>
</protein>
<dbReference type="InterPro" id="IPR001387">
    <property type="entry name" value="Cro/C1-type_HTH"/>
</dbReference>
<gene>
    <name evidence="2" type="ORF">ACIB24_19280</name>
</gene>